<dbReference type="Pfam" id="PF00085">
    <property type="entry name" value="Thioredoxin"/>
    <property type="match status" value="1"/>
</dbReference>
<protein>
    <recommendedName>
        <fullName evidence="1">Thioredoxin domain-containing protein</fullName>
    </recommendedName>
</protein>
<dbReference type="Proteomes" id="UP000800092">
    <property type="component" value="Unassembled WGS sequence"/>
</dbReference>
<dbReference type="OrthoDB" id="2121326at2759"/>
<dbReference type="SUPFAM" id="SSF52833">
    <property type="entry name" value="Thioredoxin-like"/>
    <property type="match status" value="1"/>
</dbReference>
<keyword evidence="3" id="KW-1185">Reference proteome</keyword>
<reference evidence="2" key="1">
    <citation type="journal article" date="2020" name="Stud. Mycol.">
        <title>101 Dothideomycetes genomes: a test case for predicting lifestyles and emergence of pathogens.</title>
        <authorList>
            <person name="Haridas S."/>
            <person name="Albert R."/>
            <person name="Binder M."/>
            <person name="Bloem J."/>
            <person name="Labutti K."/>
            <person name="Salamov A."/>
            <person name="Andreopoulos B."/>
            <person name="Baker S."/>
            <person name="Barry K."/>
            <person name="Bills G."/>
            <person name="Bluhm B."/>
            <person name="Cannon C."/>
            <person name="Castanera R."/>
            <person name="Culley D."/>
            <person name="Daum C."/>
            <person name="Ezra D."/>
            <person name="Gonzalez J."/>
            <person name="Henrissat B."/>
            <person name="Kuo A."/>
            <person name="Liang C."/>
            <person name="Lipzen A."/>
            <person name="Lutzoni F."/>
            <person name="Magnuson J."/>
            <person name="Mondo S."/>
            <person name="Nolan M."/>
            <person name="Ohm R."/>
            <person name="Pangilinan J."/>
            <person name="Park H.-J."/>
            <person name="Ramirez L."/>
            <person name="Alfaro M."/>
            <person name="Sun H."/>
            <person name="Tritt A."/>
            <person name="Yoshinaga Y."/>
            <person name="Zwiers L.-H."/>
            <person name="Turgeon B."/>
            <person name="Goodwin S."/>
            <person name="Spatafora J."/>
            <person name="Crous P."/>
            <person name="Grigoriev I."/>
        </authorList>
    </citation>
    <scope>NUCLEOTIDE SEQUENCE</scope>
    <source>
        <strain evidence="2">Tuck. ex Michener</strain>
    </source>
</reference>
<dbReference type="EMBL" id="ML991775">
    <property type="protein sequence ID" value="KAF2238692.1"/>
    <property type="molecule type" value="Genomic_DNA"/>
</dbReference>
<dbReference type="CDD" id="cd02947">
    <property type="entry name" value="TRX_family"/>
    <property type="match status" value="1"/>
</dbReference>
<organism evidence="2 3">
    <name type="scientific">Viridothelium virens</name>
    <name type="common">Speckled blister lichen</name>
    <name type="synonym">Trypethelium virens</name>
    <dbReference type="NCBI Taxonomy" id="1048519"/>
    <lineage>
        <taxon>Eukaryota</taxon>
        <taxon>Fungi</taxon>
        <taxon>Dikarya</taxon>
        <taxon>Ascomycota</taxon>
        <taxon>Pezizomycotina</taxon>
        <taxon>Dothideomycetes</taxon>
        <taxon>Dothideomycetes incertae sedis</taxon>
        <taxon>Trypetheliales</taxon>
        <taxon>Trypetheliaceae</taxon>
        <taxon>Viridothelium</taxon>
    </lineage>
</organism>
<dbReference type="AlphaFoldDB" id="A0A6A6HLE2"/>
<dbReference type="InterPro" id="IPR013766">
    <property type="entry name" value="Thioredoxin_domain"/>
</dbReference>
<evidence type="ECO:0000313" key="2">
    <source>
        <dbReference type="EMBL" id="KAF2238692.1"/>
    </source>
</evidence>
<dbReference type="Gene3D" id="3.40.30.10">
    <property type="entry name" value="Glutaredoxin"/>
    <property type="match status" value="1"/>
</dbReference>
<accession>A0A6A6HLE2</accession>
<dbReference type="InterPro" id="IPR036249">
    <property type="entry name" value="Thioredoxin-like_sf"/>
</dbReference>
<name>A0A6A6HLE2_VIRVR</name>
<evidence type="ECO:0000259" key="1">
    <source>
        <dbReference type="Pfam" id="PF00085"/>
    </source>
</evidence>
<sequence length="99" mass="10642">MAHKAISSKAEIDSAIATKGKNVLIYLHTGDLDPVADEWAGKYTNSTDFYKIAVDKSAEGKEYFNVTTTPTIAVFKNGSEVKKVEGGSIENMEAIASVL</sequence>
<evidence type="ECO:0000313" key="3">
    <source>
        <dbReference type="Proteomes" id="UP000800092"/>
    </source>
</evidence>
<feature type="domain" description="Thioredoxin" evidence="1">
    <location>
        <begin position="31"/>
        <end position="89"/>
    </location>
</feature>
<gene>
    <name evidence="2" type="ORF">EV356DRAFT_506059</name>
</gene>
<proteinExistence type="predicted"/>